<dbReference type="AlphaFoldDB" id="A0A840HWA8"/>
<dbReference type="RefSeq" id="WP_184475548.1">
    <property type="nucleotide sequence ID" value="NZ_JACHOV010000007.1"/>
</dbReference>
<sequence>MFTRGLRLALLIAGVGCISSCGKDEAEAAPKGQVVAVADGIEITQREVAAETDLIGARLVGGDGDKVRQAALQQIIARKLLAREARTRKLDESPDFGLLKQRAEEAALETLLQRSMTRHLPEPTSADATRYAADNPDLFAQRKLFSVDQIRIPTRNPKVLVEKLKPLATLEEVQAMLERDGVRFRRERETLDAMQAQPALVKQILALPAEEIFVLPAAEGLTVNRIVETRTEPVQADEAQRFALNYLRQKGISDTLQNQLAEIMKKHKDKIRYQPGYEMSDAASGKPGG</sequence>
<comment type="caution">
    <text evidence="1">The sequence shown here is derived from an EMBL/GenBank/DDBJ whole genome shotgun (WGS) entry which is preliminary data.</text>
</comment>
<organism evidence="1 2">
    <name type="scientific">Rhizorhapis suberifaciens</name>
    <name type="common">corky root of lettuce</name>
    <dbReference type="NCBI Taxonomy" id="13656"/>
    <lineage>
        <taxon>Bacteria</taxon>
        <taxon>Pseudomonadati</taxon>
        <taxon>Pseudomonadota</taxon>
        <taxon>Alphaproteobacteria</taxon>
        <taxon>Sphingomonadales</taxon>
        <taxon>Sphingomonadaceae</taxon>
        <taxon>Rhizorhapis</taxon>
    </lineage>
</organism>
<accession>A0A840HWA8</accession>
<name>A0A840HWA8_9SPHN</name>
<protein>
    <submittedName>
        <fullName evidence="1">EpsD family peptidyl-prolyl cis-trans isomerase</fullName>
    </submittedName>
</protein>
<proteinExistence type="predicted"/>
<dbReference type="InterPro" id="IPR027304">
    <property type="entry name" value="Trigger_fact/SurA_dom_sf"/>
</dbReference>
<gene>
    <name evidence="1" type="ORF">HNQ99_002069</name>
</gene>
<reference evidence="1 2" key="1">
    <citation type="submission" date="2020-08" db="EMBL/GenBank/DDBJ databases">
        <title>Genomic Encyclopedia of Type Strains, Phase IV (KMG-IV): sequencing the most valuable type-strain genomes for metagenomic binning, comparative biology and taxonomic classification.</title>
        <authorList>
            <person name="Goeker M."/>
        </authorList>
    </citation>
    <scope>NUCLEOTIDE SEQUENCE [LARGE SCALE GENOMIC DNA]</scope>
    <source>
        <strain evidence="1 2">DSM 7465</strain>
    </source>
</reference>
<dbReference type="Proteomes" id="UP000575068">
    <property type="component" value="Unassembled WGS sequence"/>
</dbReference>
<dbReference type="SUPFAM" id="SSF109998">
    <property type="entry name" value="Triger factor/SurA peptide-binding domain-like"/>
    <property type="match status" value="1"/>
</dbReference>
<keyword evidence="1" id="KW-0413">Isomerase</keyword>
<evidence type="ECO:0000313" key="2">
    <source>
        <dbReference type="Proteomes" id="UP000575068"/>
    </source>
</evidence>
<dbReference type="EMBL" id="JACHOV010000007">
    <property type="protein sequence ID" value="MBB4641756.1"/>
    <property type="molecule type" value="Genomic_DNA"/>
</dbReference>
<dbReference type="GO" id="GO:0016853">
    <property type="term" value="F:isomerase activity"/>
    <property type="evidence" value="ECO:0007669"/>
    <property type="project" value="UniProtKB-KW"/>
</dbReference>
<keyword evidence="2" id="KW-1185">Reference proteome</keyword>
<evidence type="ECO:0000313" key="1">
    <source>
        <dbReference type="EMBL" id="MBB4641756.1"/>
    </source>
</evidence>